<dbReference type="PANTHER" id="PTHR23501:SF199">
    <property type="entry name" value="MFS EFFLUX TRANSPORTER INPD-RELATED"/>
    <property type="match status" value="1"/>
</dbReference>
<name>A0A254UGL0_ASPNG</name>
<evidence type="ECO:0000256" key="2">
    <source>
        <dbReference type="ARBA" id="ARBA00007520"/>
    </source>
</evidence>
<dbReference type="EMBL" id="NKJJ02000010">
    <property type="protein sequence ID" value="TPR06348.1"/>
    <property type="molecule type" value="Genomic_DNA"/>
</dbReference>
<protein>
    <submittedName>
        <fullName evidence="8">Sgf11 (Transcriptional regulation protein) family protein</fullName>
    </submittedName>
</protein>
<dbReference type="Gene3D" id="1.20.1720.10">
    <property type="entry name" value="Multidrug resistance protein D"/>
    <property type="match status" value="1"/>
</dbReference>
<evidence type="ECO:0000256" key="4">
    <source>
        <dbReference type="ARBA" id="ARBA00022989"/>
    </source>
</evidence>
<dbReference type="Proteomes" id="UP000197666">
    <property type="component" value="Unassembled WGS sequence"/>
</dbReference>
<comment type="caution">
    <text evidence="8">The sequence shown here is derived from an EMBL/GenBank/DDBJ whole genome shotgun (WGS) entry which is preliminary data.</text>
</comment>
<feature type="transmembrane region" description="Helical" evidence="7">
    <location>
        <begin position="346"/>
        <end position="367"/>
    </location>
</feature>
<dbReference type="AlphaFoldDB" id="A0A254UGL0"/>
<keyword evidence="4 7" id="KW-1133">Transmembrane helix</keyword>
<dbReference type="OrthoDB" id="10021397at2759"/>
<dbReference type="InterPro" id="IPR036259">
    <property type="entry name" value="MFS_trans_sf"/>
</dbReference>
<keyword evidence="3 7" id="KW-0812">Transmembrane</keyword>
<dbReference type="InterPro" id="IPR011701">
    <property type="entry name" value="MFS"/>
</dbReference>
<feature type="transmembrane region" description="Helical" evidence="7">
    <location>
        <begin position="206"/>
        <end position="225"/>
    </location>
</feature>
<feature type="transmembrane region" description="Helical" evidence="7">
    <location>
        <begin position="119"/>
        <end position="141"/>
    </location>
</feature>
<organism evidence="8 9">
    <name type="scientific">Aspergillus niger</name>
    <dbReference type="NCBI Taxonomy" id="5061"/>
    <lineage>
        <taxon>Eukaryota</taxon>
        <taxon>Fungi</taxon>
        <taxon>Dikarya</taxon>
        <taxon>Ascomycota</taxon>
        <taxon>Pezizomycotina</taxon>
        <taxon>Eurotiomycetes</taxon>
        <taxon>Eurotiomycetidae</taxon>
        <taxon>Eurotiales</taxon>
        <taxon>Aspergillaceae</taxon>
        <taxon>Aspergillus</taxon>
        <taxon>Aspergillus subgen. Circumdati</taxon>
    </lineage>
</organism>
<comment type="similarity">
    <text evidence="2">Belongs to the major facilitator superfamily. TCR/Tet family.</text>
</comment>
<feature type="compositionally biased region" description="Basic and acidic residues" evidence="6">
    <location>
        <begin position="31"/>
        <end position="45"/>
    </location>
</feature>
<dbReference type="InterPro" id="IPR020846">
    <property type="entry name" value="MFS_dom"/>
</dbReference>
<dbReference type="Gene3D" id="1.20.1250.20">
    <property type="entry name" value="MFS general substrate transporter like domains"/>
    <property type="match status" value="1"/>
</dbReference>
<reference evidence="9" key="1">
    <citation type="submission" date="2018-10" db="EMBL/GenBank/DDBJ databases">
        <title>FDA dAtabase for Regulatory Grade micrObial Sequences (FDA-ARGOS): Supporting development and validation of Infectious Disease Dx tests.</title>
        <authorList>
            <person name="Kerrigan L."/>
            <person name="Tallon L."/>
            <person name="Sadzewicz L."/>
            <person name="Sengamalay N."/>
            <person name="Ott S."/>
            <person name="Godinez A."/>
            <person name="Nagaraj S."/>
            <person name="Vavikolanu K."/>
            <person name="Nadendla S."/>
            <person name="George J."/>
            <person name="Sichtig H."/>
        </authorList>
    </citation>
    <scope>NUCLEOTIDE SEQUENCE [LARGE SCALE GENOMIC DNA]</scope>
    <source>
        <strain evidence="9">FDAARGOS_311</strain>
    </source>
</reference>
<dbReference type="PRINTS" id="PR01036">
    <property type="entry name" value="TCRTETB"/>
</dbReference>
<dbReference type="GO" id="GO:0022857">
    <property type="term" value="F:transmembrane transporter activity"/>
    <property type="evidence" value="ECO:0007669"/>
    <property type="project" value="InterPro"/>
</dbReference>
<dbReference type="GO" id="GO:0005886">
    <property type="term" value="C:plasma membrane"/>
    <property type="evidence" value="ECO:0007669"/>
    <property type="project" value="TreeGrafter"/>
</dbReference>
<dbReference type="CDD" id="cd17502">
    <property type="entry name" value="MFS_Azr1_MDR_like"/>
    <property type="match status" value="1"/>
</dbReference>
<evidence type="ECO:0000256" key="3">
    <source>
        <dbReference type="ARBA" id="ARBA00022692"/>
    </source>
</evidence>
<evidence type="ECO:0000313" key="9">
    <source>
        <dbReference type="Proteomes" id="UP000197666"/>
    </source>
</evidence>
<dbReference type="FunFam" id="1.20.1720.10:FF:000012">
    <property type="entry name" value="MFS toxin efflux pump (AflT)"/>
    <property type="match status" value="1"/>
</dbReference>
<feature type="transmembrane region" description="Helical" evidence="7">
    <location>
        <begin position="237"/>
        <end position="257"/>
    </location>
</feature>
<dbReference type="VEuPathDB" id="FungiDB:An12g08620"/>
<evidence type="ECO:0000313" key="8">
    <source>
        <dbReference type="EMBL" id="TPR06348.1"/>
    </source>
</evidence>
<dbReference type="VEuPathDB" id="FungiDB:ASPNIDRAFT2_1119321"/>
<dbReference type="eggNOG" id="KOG0254">
    <property type="taxonomic scope" value="Eukaryota"/>
</dbReference>
<dbReference type="Pfam" id="PF07690">
    <property type="entry name" value="MFS_1"/>
    <property type="match status" value="1"/>
</dbReference>
<dbReference type="FunFam" id="1.20.1250.20:FF:000196">
    <property type="entry name" value="MFS toxin efflux pump (AflT)"/>
    <property type="match status" value="1"/>
</dbReference>
<evidence type="ECO:0000256" key="5">
    <source>
        <dbReference type="ARBA" id="ARBA00023136"/>
    </source>
</evidence>
<feature type="transmembrane region" description="Helical" evidence="7">
    <location>
        <begin position="546"/>
        <end position="565"/>
    </location>
</feature>
<feature type="transmembrane region" description="Helical" evidence="7">
    <location>
        <begin position="278"/>
        <end position="297"/>
    </location>
</feature>
<feature type="transmembrane region" description="Helical" evidence="7">
    <location>
        <begin position="387"/>
        <end position="406"/>
    </location>
</feature>
<feature type="compositionally biased region" description="Polar residues" evidence="6">
    <location>
        <begin position="21"/>
        <end position="30"/>
    </location>
</feature>
<feature type="transmembrane region" description="Helical" evidence="7">
    <location>
        <begin position="81"/>
        <end position="107"/>
    </location>
</feature>
<feature type="transmembrane region" description="Helical" evidence="7">
    <location>
        <begin position="413"/>
        <end position="434"/>
    </location>
</feature>
<dbReference type="VEuPathDB" id="FungiDB:ATCC64974_34780"/>
<comment type="subcellular location">
    <subcellularLocation>
        <location evidence="1">Membrane</location>
        <topology evidence="1">Multi-pass membrane protein</topology>
    </subcellularLocation>
</comment>
<feature type="transmembrane region" description="Helical" evidence="7">
    <location>
        <begin position="440"/>
        <end position="462"/>
    </location>
</feature>
<gene>
    <name evidence="8" type="ORF">CAN33_0020965</name>
</gene>
<sequence length="581" mass="61968">MDAANVQKQQGSFAELKPFKVTQTEGNGSARSKDSTLVDSARDISPHSQTVEAKHEPKTPSLIHSHEDAEPQPEYPTSWRLALIVIGLCLSIFCMALDNTILATAIPKITDQFQSLGDVGWYGSSYLLTTCCLILAFGKLYTFYSTKWVYLMGLAIFEIGSLICGVAPNSVALIIGRAIAGLGAAGVFSGAMIIISQTAPLKWRPFLTGSITSMYGIASVAGPLMGGAFTDHVSWRWCFYINLPIGGATIFFILIFFKAPKSVKSTTGLKDKLSQFDLPGTFVFLPGVICVLLALQWGGTTYEWGNGRIIALLVLFGVLIGIFIVLQMWGNEKATIPPRLIRNRNVWGAALFSFCVGGSFFVAVYYLPIWFQAIKGVSATKSGIMNLPMLLSVVIFSIVAGGLVSTFGYYTPFMLIAPAFIAIGGGLLSTMGVHSSTGHWIGYQIIFGVGAGLGMQQPMMVVQAALKIADVPSATAIVAFTQTLGGALFVSVAQNVFQNELRKNLSQISGVDPASVMQAGATMLRHVVSADQLPAVLEAYNGAVTTTFYVAVAMGALSIFGALPIQWISVKGKKMGPPAAA</sequence>
<feature type="transmembrane region" description="Helical" evidence="7">
    <location>
        <begin position="174"/>
        <end position="194"/>
    </location>
</feature>
<feature type="transmembrane region" description="Helical" evidence="7">
    <location>
        <begin position="309"/>
        <end position="326"/>
    </location>
</feature>
<evidence type="ECO:0000256" key="6">
    <source>
        <dbReference type="SAM" id="MobiDB-lite"/>
    </source>
</evidence>
<feature type="compositionally biased region" description="Basic and acidic residues" evidence="6">
    <location>
        <begin position="52"/>
        <end position="69"/>
    </location>
</feature>
<dbReference type="PANTHER" id="PTHR23501">
    <property type="entry name" value="MAJOR FACILITATOR SUPERFAMILY"/>
    <property type="match status" value="1"/>
</dbReference>
<dbReference type="SUPFAM" id="SSF103473">
    <property type="entry name" value="MFS general substrate transporter"/>
    <property type="match status" value="1"/>
</dbReference>
<evidence type="ECO:0000256" key="7">
    <source>
        <dbReference type="SAM" id="Phobius"/>
    </source>
</evidence>
<dbReference type="VEuPathDB" id="FungiDB:M747DRAFT_15976"/>
<dbReference type="PROSITE" id="PS50850">
    <property type="entry name" value="MFS"/>
    <property type="match status" value="1"/>
</dbReference>
<feature type="transmembrane region" description="Helical" evidence="7">
    <location>
        <begin position="474"/>
        <end position="497"/>
    </location>
</feature>
<evidence type="ECO:0000256" key="1">
    <source>
        <dbReference type="ARBA" id="ARBA00004141"/>
    </source>
</evidence>
<proteinExistence type="inferred from homology"/>
<feature type="transmembrane region" description="Helical" evidence="7">
    <location>
        <begin position="148"/>
        <end position="168"/>
    </location>
</feature>
<keyword evidence="5 7" id="KW-0472">Membrane</keyword>
<accession>A0A254UGL0</accession>
<feature type="region of interest" description="Disordered" evidence="6">
    <location>
        <begin position="15"/>
        <end position="71"/>
    </location>
</feature>